<gene>
    <name evidence="1" type="ORF">EG68_02653</name>
</gene>
<protein>
    <submittedName>
        <fullName evidence="1">Uncharacterized protein</fullName>
    </submittedName>
</protein>
<name>A0A8S9YBR9_9TREM</name>
<organism evidence="1 2">
    <name type="scientific">Paragonimus skrjabini miyazakii</name>
    <dbReference type="NCBI Taxonomy" id="59628"/>
    <lineage>
        <taxon>Eukaryota</taxon>
        <taxon>Metazoa</taxon>
        <taxon>Spiralia</taxon>
        <taxon>Lophotrochozoa</taxon>
        <taxon>Platyhelminthes</taxon>
        <taxon>Trematoda</taxon>
        <taxon>Digenea</taxon>
        <taxon>Plagiorchiida</taxon>
        <taxon>Troglotremata</taxon>
        <taxon>Troglotrematidae</taxon>
        <taxon>Paragonimus</taxon>
    </lineage>
</organism>
<comment type="caution">
    <text evidence="1">The sequence shown here is derived from an EMBL/GenBank/DDBJ whole genome shotgun (WGS) entry which is preliminary data.</text>
</comment>
<accession>A0A8S9YBR9</accession>
<dbReference type="Proteomes" id="UP000822476">
    <property type="component" value="Unassembled WGS sequence"/>
</dbReference>
<proteinExistence type="predicted"/>
<dbReference type="AlphaFoldDB" id="A0A8S9YBR9"/>
<evidence type="ECO:0000313" key="1">
    <source>
        <dbReference type="EMBL" id="KAF7232448.1"/>
    </source>
</evidence>
<evidence type="ECO:0000313" key="2">
    <source>
        <dbReference type="Proteomes" id="UP000822476"/>
    </source>
</evidence>
<reference evidence="1" key="1">
    <citation type="submission" date="2019-07" db="EMBL/GenBank/DDBJ databases">
        <title>Annotation for the trematode Paragonimus miyazaki's.</title>
        <authorList>
            <person name="Choi Y.-J."/>
        </authorList>
    </citation>
    <scope>NUCLEOTIDE SEQUENCE</scope>
    <source>
        <strain evidence="1">Japan</strain>
    </source>
</reference>
<sequence length="42" mass="4617">MTSMEGSPNRKARSLTVNIAGSEFIMLFAFARWSSNSASFES</sequence>
<dbReference type="EMBL" id="JTDE01021802">
    <property type="protein sequence ID" value="KAF7232448.1"/>
    <property type="molecule type" value="Genomic_DNA"/>
</dbReference>
<keyword evidence="2" id="KW-1185">Reference proteome</keyword>